<evidence type="ECO:0000313" key="3">
    <source>
        <dbReference type="Proteomes" id="UP000595437"/>
    </source>
</evidence>
<feature type="region of interest" description="Disordered" evidence="1">
    <location>
        <begin position="1"/>
        <end position="29"/>
    </location>
</feature>
<protein>
    <submittedName>
        <fullName evidence="2">LOC100168714</fullName>
    </submittedName>
</protein>
<dbReference type="AlphaFoldDB" id="A0A7T8K2L4"/>
<feature type="non-terminal residue" evidence="2">
    <location>
        <position position="1"/>
    </location>
</feature>
<feature type="compositionally biased region" description="Polar residues" evidence="1">
    <location>
        <begin position="1"/>
        <end position="10"/>
    </location>
</feature>
<accession>A0A7T8K2L4</accession>
<proteinExistence type="predicted"/>
<keyword evidence="3" id="KW-1185">Reference proteome</keyword>
<evidence type="ECO:0000313" key="2">
    <source>
        <dbReference type="EMBL" id="QQP42445.1"/>
    </source>
</evidence>
<evidence type="ECO:0000256" key="1">
    <source>
        <dbReference type="SAM" id="MobiDB-lite"/>
    </source>
</evidence>
<name>A0A7T8K2L4_CALRO</name>
<dbReference type="EMBL" id="CP045900">
    <property type="protein sequence ID" value="QQP42445.1"/>
    <property type="molecule type" value="Genomic_DNA"/>
</dbReference>
<organism evidence="2 3">
    <name type="scientific">Caligus rogercresseyi</name>
    <name type="common">Sea louse</name>
    <dbReference type="NCBI Taxonomy" id="217165"/>
    <lineage>
        <taxon>Eukaryota</taxon>
        <taxon>Metazoa</taxon>
        <taxon>Ecdysozoa</taxon>
        <taxon>Arthropoda</taxon>
        <taxon>Crustacea</taxon>
        <taxon>Multicrustacea</taxon>
        <taxon>Hexanauplia</taxon>
        <taxon>Copepoda</taxon>
        <taxon>Siphonostomatoida</taxon>
        <taxon>Caligidae</taxon>
        <taxon>Caligus</taxon>
    </lineage>
</organism>
<dbReference type="Proteomes" id="UP000595437">
    <property type="component" value="Chromosome 11"/>
</dbReference>
<reference evidence="3" key="1">
    <citation type="submission" date="2021-01" db="EMBL/GenBank/DDBJ databases">
        <title>Caligus Genome Assembly.</title>
        <authorList>
            <person name="Gallardo-Escarate C."/>
        </authorList>
    </citation>
    <scope>NUCLEOTIDE SEQUENCE [LARGE SCALE GENOMIC DNA]</scope>
</reference>
<sequence>FFKGSITQGLPSRKVTTGKKKAEGGVGERTPHLIQPKICVTDSSGIKVTPIFHEQQILLHTPMEEGGP</sequence>
<gene>
    <name evidence="2" type="ORF">FKW44_017114</name>
</gene>